<comment type="caution">
    <text evidence="4">The sequence shown here is derived from an EMBL/GenBank/DDBJ whole genome shotgun (WGS) entry which is preliminary data.</text>
</comment>
<evidence type="ECO:0000313" key="4">
    <source>
        <dbReference type="EMBL" id="KAF5837629.1"/>
    </source>
</evidence>
<dbReference type="SMART" id="SM00271">
    <property type="entry name" value="DnaJ"/>
    <property type="match status" value="1"/>
</dbReference>
<feature type="domain" description="J" evidence="3">
    <location>
        <begin position="204"/>
        <end position="270"/>
    </location>
</feature>
<dbReference type="InterPro" id="IPR036869">
    <property type="entry name" value="J_dom_sf"/>
</dbReference>
<feature type="region of interest" description="Disordered" evidence="2">
    <location>
        <begin position="78"/>
        <end position="148"/>
    </location>
</feature>
<accession>A0ABQ7GSN4</accession>
<feature type="compositionally biased region" description="Basic and acidic residues" evidence="2">
    <location>
        <begin position="171"/>
        <end position="192"/>
    </location>
</feature>
<feature type="region of interest" description="Disordered" evidence="2">
    <location>
        <begin position="1"/>
        <end position="29"/>
    </location>
</feature>
<dbReference type="Gene3D" id="3.30.1370.10">
    <property type="entry name" value="K Homology domain, type 1"/>
    <property type="match status" value="1"/>
</dbReference>
<evidence type="ECO:0000256" key="2">
    <source>
        <dbReference type="SAM" id="MobiDB-lite"/>
    </source>
</evidence>
<keyword evidence="5" id="KW-1185">Reference proteome</keyword>
<dbReference type="SUPFAM" id="SSF46565">
    <property type="entry name" value="Chaperone J-domain"/>
    <property type="match status" value="1"/>
</dbReference>
<evidence type="ECO:0000256" key="1">
    <source>
        <dbReference type="PROSITE-ProRule" id="PRU00117"/>
    </source>
</evidence>
<dbReference type="InterPro" id="IPR004087">
    <property type="entry name" value="KH_dom"/>
</dbReference>
<name>A0ABQ7GSN4_DUNSA</name>
<gene>
    <name evidence="4" type="ORF">DUNSADRAFT_4132</name>
</gene>
<feature type="compositionally biased region" description="Low complexity" evidence="2">
    <location>
        <begin position="80"/>
        <end position="93"/>
    </location>
</feature>
<reference evidence="4" key="1">
    <citation type="submission" date="2017-08" db="EMBL/GenBank/DDBJ databases">
        <authorList>
            <person name="Polle J.E."/>
            <person name="Barry K."/>
            <person name="Cushman J."/>
            <person name="Schmutz J."/>
            <person name="Tran D."/>
            <person name="Hathwaick L.T."/>
            <person name="Yim W.C."/>
            <person name="Jenkins J."/>
            <person name="Mckie-Krisberg Z.M."/>
            <person name="Prochnik S."/>
            <person name="Lindquist E."/>
            <person name="Dockter R.B."/>
            <person name="Adam C."/>
            <person name="Molina H."/>
            <person name="Bunkerborg J."/>
            <person name="Jin E."/>
            <person name="Buchheim M."/>
            <person name="Magnuson J."/>
        </authorList>
    </citation>
    <scope>NUCLEOTIDE SEQUENCE</scope>
    <source>
        <strain evidence="4">CCAP 19/18</strain>
    </source>
</reference>
<dbReference type="PROSITE" id="PS50084">
    <property type="entry name" value="KH_TYPE_1"/>
    <property type="match status" value="1"/>
</dbReference>
<evidence type="ECO:0000313" key="5">
    <source>
        <dbReference type="Proteomes" id="UP000815325"/>
    </source>
</evidence>
<dbReference type="CDD" id="cd00105">
    <property type="entry name" value="KH-I"/>
    <property type="match status" value="1"/>
</dbReference>
<dbReference type="Gene3D" id="1.10.287.110">
    <property type="entry name" value="DnaJ domain"/>
    <property type="match status" value="1"/>
</dbReference>
<evidence type="ECO:0000259" key="3">
    <source>
        <dbReference type="PROSITE" id="PS50076"/>
    </source>
</evidence>
<feature type="compositionally biased region" description="Basic and acidic residues" evidence="2">
    <location>
        <begin position="113"/>
        <end position="128"/>
    </location>
</feature>
<dbReference type="SUPFAM" id="SSF54791">
    <property type="entry name" value="Eukaryotic type KH-domain (KH-domain type I)"/>
    <property type="match status" value="1"/>
</dbReference>
<dbReference type="CDD" id="cd06257">
    <property type="entry name" value="DnaJ"/>
    <property type="match status" value="1"/>
</dbReference>
<proteinExistence type="predicted"/>
<dbReference type="PANTHER" id="PTHR24074">
    <property type="entry name" value="CO-CHAPERONE PROTEIN DJLA"/>
    <property type="match status" value="1"/>
</dbReference>
<sequence>MHAAPKPISLSDSEEEEPEPDSRLEIPANKVKYVVGPGGSNIQNIQRKSKARIQVQKAEEDLNRAFGSGPSSIEIDKMRQQAQQAIAKQQAAIRRAEKSMMPKLKAADAPGKQAEEFKPEAKDKKEGDEASSSGDEEPAPGAPPRKMATLLMYGDAKAIEIAERMIFEAVDNKKQKEKQRAKEYEKKRDEKRRNRQLYHMRHAKDYEALGLPMGSSKTDVKKAYRKLAMQWHPDKHPDNQEEAKNKFQAINVAYEKLMTSDEEERVEALAH</sequence>
<dbReference type="PRINTS" id="PR00625">
    <property type="entry name" value="JDOMAIN"/>
</dbReference>
<dbReference type="InterPro" id="IPR004088">
    <property type="entry name" value="KH_dom_type_1"/>
</dbReference>
<dbReference type="SMART" id="SM00322">
    <property type="entry name" value="KH"/>
    <property type="match status" value="1"/>
</dbReference>
<dbReference type="PROSITE" id="PS50076">
    <property type="entry name" value="DNAJ_2"/>
    <property type="match status" value="1"/>
</dbReference>
<feature type="region of interest" description="Disordered" evidence="2">
    <location>
        <begin position="171"/>
        <end position="196"/>
    </location>
</feature>
<dbReference type="InterPro" id="IPR036612">
    <property type="entry name" value="KH_dom_type_1_sf"/>
</dbReference>
<dbReference type="Pfam" id="PF00226">
    <property type="entry name" value="DnaJ"/>
    <property type="match status" value="1"/>
</dbReference>
<dbReference type="InterPro" id="IPR001623">
    <property type="entry name" value="DnaJ_domain"/>
</dbReference>
<dbReference type="InterPro" id="IPR050817">
    <property type="entry name" value="DjlA_DnaK_co-chaperone"/>
</dbReference>
<organism evidence="4 5">
    <name type="scientific">Dunaliella salina</name>
    <name type="common">Green alga</name>
    <name type="synonym">Protococcus salinus</name>
    <dbReference type="NCBI Taxonomy" id="3046"/>
    <lineage>
        <taxon>Eukaryota</taxon>
        <taxon>Viridiplantae</taxon>
        <taxon>Chlorophyta</taxon>
        <taxon>core chlorophytes</taxon>
        <taxon>Chlorophyceae</taxon>
        <taxon>CS clade</taxon>
        <taxon>Chlamydomonadales</taxon>
        <taxon>Dunaliellaceae</taxon>
        <taxon>Dunaliella</taxon>
    </lineage>
</organism>
<protein>
    <submittedName>
        <fullName evidence="4">DnaJ-domain-containing protein</fullName>
    </submittedName>
</protein>
<keyword evidence="1" id="KW-0694">RNA-binding</keyword>
<dbReference type="Proteomes" id="UP000815325">
    <property type="component" value="Unassembled WGS sequence"/>
</dbReference>
<dbReference type="Pfam" id="PF00013">
    <property type="entry name" value="KH_1"/>
    <property type="match status" value="1"/>
</dbReference>
<dbReference type="EMBL" id="MU069609">
    <property type="protein sequence ID" value="KAF5837629.1"/>
    <property type="molecule type" value="Genomic_DNA"/>
</dbReference>